<evidence type="ECO:0000259" key="2">
    <source>
        <dbReference type="Pfam" id="PF01402"/>
    </source>
</evidence>
<protein>
    <submittedName>
        <fullName evidence="3">CopG family transcriptional regulator</fullName>
    </submittedName>
</protein>
<accession>A0A1V9A7V1</accession>
<dbReference type="OrthoDB" id="3542100at2"/>
<reference evidence="3 4" key="1">
    <citation type="submission" date="2017-02" db="EMBL/GenBank/DDBJ databases">
        <title>Draft genome of Saccharomonospora sp. 154.</title>
        <authorList>
            <person name="Alonso-Carmona G.S."/>
            <person name="De La Haba R."/>
            <person name="Vera-Gargallo B."/>
            <person name="Sandoval-Trujillo A.H."/>
            <person name="Ramirez-Duran N."/>
            <person name="Ventosa A."/>
        </authorList>
    </citation>
    <scope>NUCLEOTIDE SEQUENCE [LARGE SCALE GENOMIC DNA]</scope>
    <source>
        <strain evidence="3 4">LRS4.154</strain>
    </source>
</reference>
<gene>
    <name evidence="3" type="ORF">B1813_11500</name>
</gene>
<evidence type="ECO:0000256" key="1">
    <source>
        <dbReference type="SAM" id="MobiDB-lite"/>
    </source>
</evidence>
<dbReference type="GO" id="GO:0006355">
    <property type="term" value="P:regulation of DNA-templated transcription"/>
    <property type="evidence" value="ECO:0007669"/>
    <property type="project" value="InterPro"/>
</dbReference>
<comment type="caution">
    <text evidence="3">The sequence shown here is derived from an EMBL/GenBank/DDBJ whole genome shotgun (WGS) entry which is preliminary data.</text>
</comment>
<dbReference type="InterPro" id="IPR002145">
    <property type="entry name" value="CopG"/>
</dbReference>
<dbReference type="EMBL" id="MWIH01000005">
    <property type="protein sequence ID" value="OQO93217.1"/>
    <property type="molecule type" value="Genomic_DNA"/>
</dbReference>
<dbReference type="STRING" id="1962155.B1813_11500"/>
<dbReference type="AlphaFoldDB" id="A0A1V9A7V1"/>
<dbReference type="Proteomes" id="UP000192591">
    <property type="component" value="Unassembled WGS sequence"/>
</dbReference>
<evidence type="ECO:0000313" key="3">
    <source>
        <dbReference type="EMBL" id="OQO93217.1"/>
    </source>
</evidence>
<proteinExistence type="predicted"/>
<feature type="domain" description="Ribbon-helix-helix protein CopG" evidence="2">
    <location>
        <begin position="3"/>
        <end position="37"/>
    </location>
</feature>
<dbReference type="CDD" id="cd21631">
    <property type="entry name" value="RHH_CopG_NikR-like"/>
    <property type="match status" value="1"/>
</dbReference>
<feature type="compositionally biased region" description="Basic and acidic residues" evidence="1">
    <location>
        <begin position="68"/>
        <end position="80"/>
    </location>
</feature>
<dbReference type="Pfam" id="PF01402">
    <property type="entry name" value="RHH_1"/>
    <property type="match status" value="1"/>
</dbReference>
<evidence type="ECO:0000313" key="4">
    <source>
        <dbReference type="Proteomes" id="UP000192591"/>
    </source>
</evidence>
<feature type="region of interest" description="Disordered" evidence="1">
    <location>
        <begin position="43"/>
        <end position="80"/>
    </location>
</feature>
<organism evidence="3 4">
    <name type="scientific">Saccharomonospora piscinae</name>
    <dbReference type="NCBI Taxonomy" id="687388"/>
    <lineage>
        <taxon>Bacteria</taxon>
        <taxon>Bacillati</taxon>
        <taxon>Actinomycetota</taxon>
        <taxon>Actinomycetes</taxon>
        <taxon>Pseudonocardiales</taxon>
        <taxon>Pseudonocardiaceae</taxon>
        <taxon>Saccharomonospora</taxon>
    </lineage>
</organism>
<sequence length="80" mass="8861">MVKTTVYLPDDLETRLDAEAAASGVSKAELIRRGIAMVLEASGRPREKQPLPVLRSGQSRDVTQLAEDVSRQIKDRASRR</sequence>
<dbReference type="InterPro" id="IPR013321">
    <property type="entry name" value="Arc_rbn_hlx_hlx"/>
</dbReference>
<keyword evidence="4" id="KW-1185">Reference proteome</keyword>
<dbReference type="Gene3D" id="1.10.1220.10">
    <property type="entry name" value="Met repressor-like"/>
    <property type="match status" value="1"/>
</dbReference>
<name>A0A1V9A7V1_SACPI</name>
<dbReference type="RefSeq" id="WP_024875295.1">
    <property type="nucleotide sequence ID" value="NZ_VCEK01000003.1"/>
</dbReference>